<dbReference type="InterPro" id="IPR000914">
    <property type="entry name" value="SBP_5_dom"/>
</dbReference>
<reference evidence="3 4" key="1">
    <citation type="submission" date="2020-02" db="EMBL/GenBank/DDBJ databases">
        <authorList>
            <person name="Zheng R.K."/>
            <person name="Sun C.M."/>
        </authorList>
    </citation>
    <scope>NUCLEOTIDE SEQUENCE [LARGE SCALE GENOMIC DNA]</scope>
    <source>
        <strain evidence="4">rifampicinis</strain>
    </source>
</reference>
<organism evidence="3 4">
    <name type="scientific">Phototrophicus methaneseepsis</name>
    <dbReference type="NCBI Taxonomy" id="2710758"/>
    <lineage>
        <taxon>Bacteria</taxon>
        <taxon>Bacillati</taxon>
        <taxon>Chloroflexota</taxon>
        <taxon>Candidatus Thermofontia</taxon>
        <taxon>Phototrophicales</taxon>
        <taxon>Phototrophicaceae</taxon>
        <taxon>Phototrophicus</taxon>
    </lineage>
</organism>
<evidence type="ECO:0000256" key="1">
    <source>
        <dbReference type="SAM" id="SignalP"/>
    </source>
</evidence>
<feature type="signal peptide" evidence="1">
    <location>
        <begin position="1"/>
        <end position="25"/>
    </location>
</feature>
<dbReference type="Gene3D" id="3.10.105.10">
    <property type="entry name" value="Dipeptide-binding Protein, Domain 3"/>
    <property type="match status" value="1"/>
</dbReference>
<evidence type="ECO:0000313" key="4">
    <source>
        <dbReference type="Proteomes" id="UP000594468"/>
    </source>
</evidence>
<accession>A0A7S8E536</accession>
<sequence>MKKHRFIVTLLLIVAALSMGLVATAQDEAAQVYREGFNSGCSPTTSLDTGCAHRLDIYVNEPLVAITWQGELKPMLAESYETADNGKIWTFNLRHDVLWHDGEAFNADDVIFSFNAYVNPTIGSRRHVWANQILGYQAVRDGEADTLEGVRKIDDYTVEVELTEASPIWLKIRGIYFVMLPEHILGQMPEAEVLTSDFWLNRVGTGPFMWTEYVPDQYIKLTKNENYYLGTPQLDEVILQMYADASTMLADLESGALDTTWYEGDVFSPEDAKRIDELDGIDVVNMDKGSPAFLRLNHEMFSDVRVRQAIRYALDINLLMDTIYFEGGQPAYTMFTQDWAIPGDLNTYEYDPDKARELLAEAGWDSSQEVELSYRGSGFTTDLMTVIQQFLADVGMNVVPRQVDAATITDQMNNMTLNMQLAGYGLSVDPSIGDAGSMCGNILSGGYCNEDLDALYLRGANLPDGEERAEVYQEIARILNEDLPSIWLWYEIRPIGFNRRVVGPYEHWSEQPSIYFNLPVYNEIETWHVASE</sequence>
<dbReference type="Proteomes" id="UP000594468">
    <property type="component" value="Chromosome"/>
</dbReference>
<evidence type="ECO:0000259" key="2">
    <source>
        <dbReference type="Pfam" id="PF00496"/>
    </source>
</evidence>
<dbReference type="SUPFAM" id="SSF53850">
    <property type="entry name" value="Periplasmic binding protein-like II"/>
    <property type="match status" value="1"/>
</dbReference>
<dbReference type="GO" id="GO:0043190">
    <property type="term" value="C:ATP-binding cassette (ABC) transporter complex"/>
    <property type="evidence" value="ECO:0007669"/>
    <property type="project" value="InterPro"/>
</dbReference>
<feature type="chain" id="PRO_5032844461" evidence="1">
    <location>
        <begin position="26"/>
        <end position="532"/>
    </location>
</feature>
<keyword evidence="1" id="KW-0732">Signal</keyword>
<dbReference type="PANTHER" id="PTHR30290">
    <property type="entry name" value="PERIPLASMIC BINDING COMPONENT OF ABC TRANSPORTER"/>
    <property type="match status" value="1"/>
</dbReference>
<dbReference type="PIRSF" id="PIRSF002741">
    <property type="entry name" value="MppA"/>
    <property type="match status" value="1"/>
</dbReference>
<keyword evidence="4" id="KW-1185">Reference proteome</keyword>
<dbReference type="Gene3D" id="3.90.76.10">
    <property type="entry name" value="Dipeptide-binding Protein, Domain 1"/>
    <property type="match status" value="1"/>
</dbReference>
<dbReference type="KEGG" id="pmet:G4Y79_12440"/>
<dbReference type="Gene3D" id="3.40.190.10">
    <property type="entry name" value="Periplasmic binding protein-like II"/>
    <property type="match status" value="1"/>
</dbReference>
<gene>
    <name evidence="3" type="ORF">G4Y79_12440</name>
</gene>
<proteinExistence type="predicted"/>
<dbReference type="Pfam" id="PF00496">
    <property type="entry name" value="SBP_bac_5"/>
    <property type="match status" value="1"/>
</dbReference>
<dbReference type="GO" id="GO:0015833">
    <property type="term" value="P:peptide transport"/>
    <property type="evidence" value="ECO:0007669"/>
    <property type="project" value="TreeGrafter"/>
</dbReference>
<evidence type="ECO:0000313" key="3">
    <source>
        <dbReference type="EMBL" id="QPC80526.1"/>
    </source>
</evidence>
<dbReference type="CDD" id="cd00995">
    <property type="entry name" value="PBP2_NikA_DppA_OppA_like"/>
    <property type="match status" value="1"/>
</dbReference>
<dbReference type="GO" id="GO:1904680">
    <property type="term" value="F:peptide transmembrane transporter activity"/>
    <property type="evidence" value="ECO:0007669"/>
    <property type="project" value="TreeGrafter"/>
</dbReference>
<dbReference type="InterPro" id="IPR039424">
    <property type="entry name" value="SBP_5"/>
</dbReference>
<protein>
    <submittedName>
        <fullName evidence="3">ABC transporter substrate-binding protein</fullName>
    </submittedName>
</protein>
<dbReference type="RefSeq" id="WP_195168601.1">
    <property type="nucleotide sequence ID" value="NZ_CP062983.1"/>
</dbReference>
<feature type="domain" description="Solute-binding protein family 5" evidence="2">
    <location>
        <begin position="71"/>
        <end position="430"/>
    </location>
</feature>
<name>A0A7S8E536_9CHLR</name>
<dbReference type="GO" id="GO:0042597">
    <property type="term" value="C:periplasmic space"/>
    <property type="evidence" value="ECO:0007669"/>
    <property type="project" value="UniProtKB-ARBA"/>
</dbReference>
<dbReference type="EMBL" id="CP062983">
    <property type="protein sequence ID" value="QPC80526.1"/>
    <property type="molecule type" value="Genomic_DNA"/>
</dbReference>
<dbReference type="InterPro" id="IPR030678">
    <property type="entry name" value="Peptide/Ni-bd"/>
</dbReference>
<dbReference type="AlphaFoldDB" id="A0A7S8E536"/>